<dbReference type="Pfam" id="PF00072">
    <property type="entry name" value="Response_reg"/>
    <property type="match status" value="1"/>
</dbReference>
<evidence type="ECO:0000313" key="5">
    <source>
        <dbReference type="Proteomes" id="UP000175691"/>
    </source>
</evidence>
<organism evidence="4 5">
    <name type="scientific">Alteromonas confluentis</name>
    <dbReference type="NCBI Taxonomy" id="1656094"/>
    <lineage>
        <taxon>Bacteria</taxon>
        <taxon>Pseudomonadati</taxon>
        <taxon>Pseudomonadota</taxon>
        <taxon>Gammaproteobacteria</taxon>
        <taxon>Alteromonadales</taxon>
        <taxon>Alteromonadaceae</taxon>
        <taxon>Alteromonas/Salinimonas group</taxon>
        <taxon>Alteromonas</taxon>
    </lineage>
</organism>
<dbReference type="SUPFAM" id="SSF52172">
    <property type="entry name" value="CheY-like"/>
    <property type="match status" value="1"/>
</dbReference>
<dbReference type="PANTHER" id="PTHR44591">
    <property type="entry name" value="STRESS RESPONSE REGULATOR PROTEIN 1"/>
    <property type="match status" value="1"/>
</dbReference>
<dbReference type="Gene3D" id="3.40.50.2300">
    <property type="match status" value="1"/>
</dbReference>
<dbReference type="PANTHER" id="PTHR44591:SF3">
    <property type="entry name" value="RESPONSE REGULATORY DOMAIN-CONTAINING PROTEIN"/>
    <property type="match status" value="1"/>
</dbReference>
<dbReference type="CDD" id="cd00156">
    <property type="entry name" value="REC"/>
    <property type="match status" value="1"/>
</dbReference>
<feature type="modified residue" description="4-aspartylphosphate" evidence="2">
    <location>
        <position position="57"/>
    </location>
</feature>
<accession>A0A1E7ZBL6</accession>
<keyword evidence="5" id="KW-1185">Reference proteome</keyword>
<dbReference type="Proteomes" id="UP000175691">
    <property type="component" value="Unassembled WGS sequence"/>
</dbReference>
<dbReference type="InterPro" id="IPR011006">
    <property type="entry name" value="CheY-like_superfamily"/>
</dbReference>
<evidence type="ECO:0000256" key="1">
    <source>
        <dbReference type="ARBA" id="ARBA00022553"/>
    </source>
</evidence>
<gene>
    <name evidence="4" type="ORF">BFC18_10730</name>
</gene>
<dbReference type="STRING" id="1656094.BFC18_10730"/>
<dbReference type="GO" id="GO:0000160">
    <property type="term" value="P:phosphorelay signal transduction system"/>
    <property type="evidence" value="ECO:0007669"/>
    <property type="project" value="InterPro"/>
</dbReference>
<feature type="domain" description="Response regulatory" evidence="3">
    <location>
        <begin position="8"/>
        <end position="119"/>
    </location>
</feature>
<sequence length="128" mass="13807">MTPNTILNILVVEDDPTLASHLTSFLTGLGWNVDFAASGRMAVRLCKSNQYDAVLLDVVMPDLSGTAILQHIKSCCNAPVLLMSASENSDISTRFTDADDIVPDPANYRDIVSRCQRFAEASAMAITA</sequence>
<dbReference type="PROSITE" id="PS50110">
    <property type="entry name" value="RESPONSE_REGULATORY"/>
    <property type="match status" value="1"/>
</dbReference>
<comment type="caution">
    <text evidence="4">The sequence shown here is derived from an EMBL/GenBank/DDBJ whole genome shotgun (WGS) entry which is preliminary data.</text>
</comment>
<dbReference type="SMART" id="SM00448">
    <property type="entry name" value="REC"/>
    <property type="match status" value="1"/>
</dbReference>
<dbReference type="RefSeq" id="WP_070125306.1">
    <property type="nucleotide sequence ID" value="NZ_MDHN01000021.1"/>
</dbReference>
<reference evidence="4 5" key="1">
    <citation type="submission" date="2016-08" db="EMBL/GenBank/DDBJ databases">
        <authorList>
            <person name="Seilhamer J.J."/>
        </authorList>
    </citation>
    <scope>NUCLEOTIDE SEQUENCE [LARGE SCALE GENOMIC DNA]</scope>
    <source>
        <strain evidence="4 5">KCTC 42603</strain>
    </source>
</reference>
<proteinExistence type="predicted"/>
<keyword evidence="1 2" id="KW-0597">Phosphoprotein</keyword>
<name>A0A1E7ZBL6_9ALTE</name>
<evidence type="ECO:0000259" key="3">
    <source>
        <dbReference type="PROSITE" id="PS50110"/>
    </source>
</evidence>
<protein>
    <recommendedName>
        <fullName evidence="3">Response regulatory domain-containing protein</fullName>
    </recommendedName>
</protein>
<evidence type="ECO:0000256" key="2">
    <source>
        <dbReference type="PROSITE-ProRule" id="PRU00169"/>
    </source>
</evidence>
<dbReference type="InterPro" id="IPR050595">
    <property type="entry name" value="Bact_response_regulator"/>
</dbReference>
<evidence type="ECO:0000313" key="4">
    <source>
        <dbReference type="EMBL" id="OFC70913.1"/>
    </source>
</evidence>
<dbReference type="AlphaFoldDB" id="A0A1E7ZBL6"/>
<dbReference type="EMBL" id="MDHN01000021">
    <property type="protein sequence ID" value="OFC70913.1"/>
    <property type="molecule type" value="Genomic_DNA"/>
</dbReference>
<dbReference type="InterPro" id="IPR001789">
    <property type="entry name" value="Sig_transdc_resp-reg_receiver"/>
</dbReference>